<feature type="region of interest" description="Disordered" evidence="3">
    <location>
        <begin position="271"/>
        <end position="304"/>
    </location>
</feature>
<evidence type="ECO:0000256" key="2">
    <source>
        <dbReference type="RuleBase" id="RU000682"/>
    </source>
</evidence>
<keyword evidence="6" id="KW-1185">Reference proteome</keyword>
<feature type="domain" description="Homeobox" evidence="4">
    <location>
        <begin position="11"/>
        <end position="154"/>
    </location>
</feature>
<sequence>GCDAESDEGGSKRRRSRTNFNSWQLEELERAFLSSHYPDVFMREALAVRLDLKESRVAHRLMLEIRTDLGVTLAVRPLTSRWVPIFRAISIAHCSFSPGGSWSICSTGGSSGSRLLYSVIYTSEKPNTKCVRGSEGVRVEKVWFQNRRAKWRKKEHTKKGPGRPAHNAHPQSCSGEPIPPEELRRKERERRQKKLLKTLERQQRKLAAKGITVDLTTLRAEWESRSAANASGNPLSGHLSGSFSHLGSLNDGSSVSGSGNDANEEIDVVGGLDSCSDTESERMDSAADGSIDGESYPRLSDQNDPSVMRITTATTHSLNEHQRSNGALNLNLNLDLNHQQGIRHWGLSLLERRRELVSLSANGLHRSTDSPRGCLSLLRGQVVDVTNDDEVQSGSIDLSVKGRDERRRLNPFSIDSLLGNNNNLRSSTSPQNRSSTPSSTLSNGRQSTSPTSPAVSLTTSPSTT</sequence>
<keyword evidence="1 2" id="KW-0238">DNA-binding</keyword>
<dbReference type="PROSITE" id="PS50071">
    <property type="entry name" value="HOMEOBOX_2"/>
    <property type="match status" value="1"/>
</dbReference>
<keyword evidence="1 2" id="KW-0371">Homeobox</keyword>
<organism evidence="5 6">
    <name type="scientific">Cotesia typhae</name>
    <dbReference type="NCBI Taxonomy" id="2053667"/>
    <lineage>
        <taxon>Eukaryota</taxon>
        <taxon>Metazoa</taxon>
        <taxon>Ecdysozoa</taxon>
        <taxon>Arthropoda</taxon>
        <taxon>Hexapoda</taxon>
        <taxon>Insecta</taxon>
        <taxon>Pterygota</taxon>
        <taxon>Neoptera</taxon>
        <taxon>Endopterygota</taxon>
        <taxon>Hymenoptera</taxon>
        <taxon>Apocrita</taxon>
        <taxon>Ichneumonoidea</taxon>
        <taxon>Braconidae</taxon>
        <taxon>Microgastrinae</taxon>
        <taxon>Cotesia</taxon>
    </lineage>
</organism>
<evidence type="ECO:0000256" key="3">
    <source>
        <dbReference type="SAM" id="MobiDB-lite"/>
    </source>
</evidence>
<dbReference type="OrthoDB" id="6159439at2759"/>
<evidence type="ECO:0000256" key="1">
    <source>
        <dbReference type="PROSITE-ProRule" id="PRU00108"/>
    </source>
</evidence>
<reference evidence="5" key="2">
    <citation type="submission" date="2021-04" db="EMBL/GenBank/DDBJ databases">
        <title>Genome-wide patterns of bracovirus chromosomal integration into multiple host tissues during parasitism.</title>
        <authorList>
            <person name="Chebbi M.A.C."/>
        </authorList>
    </citation>
    <scope>NUCLEOTIDE SEQUENCE</scope>
    <source>
        <tissue evidence="5">Whole body</tissue>
    </source>
</reference>
<dbReference type="SMART" id="SM00389">
    <property type="entry name" value="HOX"/>
    <property type="match status" value="1"/>
</dbReference>
<accession>A0A8J5RDB5</accession>
<feature type="compositionally biased region" description="Low complexity" evidence="3">
    <location>
        <begin position="416"/>
        <end position="429"/>
    </location>
</feature>
<feature type="region of interest" description="Disordered" evidence="3">
    <location>
        <begin position="412"/>
        <end position="464"/>
    </location>
</feature>
<dbReference type="GO" id="GO:0010468">
    <property type="term" value="P:regulation of gene expression"/>
    <property type="evidence" value="ECO:0007669"/>
    <property type="project" value="TreeGrafter"/>
</dbReference>
<feature type="DNA-binding region" description="Homeobox" evidence="1">
    <location>
        <begin position="13"/>
        <end position="155"/>
    </location>
</feature>
<dbReference type="GO" id="GO:0005634">
    <property type="term" value="C:nucleus"/>
    <property type="evidence" value="ECO:0007669"/>
    <property type="project" value="UniProtKB-SubCell"/>
</dbReference>
<name>A0A8J5RDB5_9HYME</name>
<dbReference type="InterPro" id="IPR001356">
    <property type="entry name" value="HD"/>
</dbReference>
<dbReference type="Pfam" id="PF00046">
    <property type="entry name" value="Homeodomain"/>
    <property type="match status" value="1"/>
</dbReference>
<reference evidence="5" key="1">
    <citation type="submission" date="2020-03" db="EMBL/GenBank/DDBJ databases">
        <authorList>
            <person name="Chebbi M.A."/>
            <person name="Drezen J.M."/>
        </authorList>
    </citation>
    <scope>NUCLEOTIDE SEQUENCE</scope>
    <source>
        <tissue evidence="5">Whole body</tissue>
    </source>
</reference>
<dbReference type="GO" id="GO:1990837">
    <property type="term" value="F:sequence-specific double-stranded DNA binding"/>
    <property type="evidence" value="ECO:0007669"/>
    <property type="project" value="TreeGrafter"/>
</dbReference>
<dbReference type="CDD" id="cd00086">
    <property type="entry name" value="homeodomain"/>
    <property type="match status" value="1"/>
</dbReference>
<dbReference type="AlphaFoldDB" id="A0A8J5RDB5"/>
<comment type="subcellular location">
    <subcellularLocation>
        <location evidence="1 2">Nucleus</location>
    </subcellularLocation>
</comment>
<feature type="non-terminal residue" evidence="5">
    <location>
        <position position="464"/>
    </location>
</feature>
<evidence type="ECO:0000259" key="4">
    <source>
        <dbReference type="PROSITE" id="PS50071"/>
    </source>
</evidence>
<evidence type="ECO:0000313" key="6">
    <source>
        <dbReference type="Proteomes" id="UP000729913"/>
    </source>
</evidence>
<dbReference type="PANTHER" id="PTHR46799">
    <property type="entry name" value="HOMEOBOX PROTEIN UNC-4 HOMOLOG"/>
    <property type="match status" value="1"/>
</dbReference>
<feature type="compositionally biased region" description="Basic residues" evidence="3">
    <location>
        <begin position="150"/>
        <end position="161"/>
    </location>
</feature>
<feature type="compositionally biased region" description="Basic and acidic residues" evidence="3">
    <location>
        <begin position="181"/>
        <end position="190"/>
    </location>
</feature>
<keyword evidence="1 2" id="KW-0539">Nucleus</keyword>
<comment type="caution">
    <text evidence="5">The sequence shown here is derived from an EMBL/GenBank/DDBJ whole genome shotgun (WGS) entry which is preliminary data.</text>
</comment>
<proteinExistence type="predicted"/>
<dbReference type="Proteomes" id="UP000729913">
    <property type="component" value="Unassembled WGS sequence"/>
</dbReference>
<protein>
    <recommendedName>
        <fullName evidence="4">Homeobox domain-containing protein</fullName>
    </recommendedName>
</protein>
<dbReference type="PANTHER" id="PTHR46799:SF2">
    <property type="entry name" value="HOMEOBOX DOMAIN-CONTAINING PROTEIN"/>
    <property type="match status" value="1"/>
</dbReference>
<dbReference type="EMBL" id="JAAOIC020000039">
    <property type="protein sequence ID" value="KAG8038976.1"/>
    <property type="molecule type" value="Genomic_DNA"/>
</dbReference>
<gene>
    <name evidence="5" type="ORF">G9C98_003283</name>
</gene>
<evidence type="ECO:0000313" key="5">
    <source>
        <dbReference type="EMBL" id="KAG8038976.1"/>
    </source>
</evidence>
<feature type="compositionally biased region" description="Polar residues" evidence="3">
    <location>
        <begin position="430"/>
        <end position="464"/>
    </location>
</feature>
<feature type="region of interest" description="Disordered" evidence="3">
    <location>
        <begin position="150"/>
        <end position="190"/>
    </location>
</feature>